<evidence type="ECO:0000256" key="1">
    <source>
        <dbReference type="ARBA" id="ARBA00022723"/>
    </source>
</evidence>
<proteinExistence type="predicted"/>
<keyword evidence="5" id="KW-0175">Coiled coil</keyword>
<dbReference type="InterPro" id="IPR027370">
    <property type="entry name" value="Znf-RING_euk"/>
</dbReference>
<dbReference type="SMART" id="SM00184">
    <property type="entry name" value="RING"/>
    <property type="match status" value="1"/>
</dbReference>
<keyword evidence="1" id="KW-0479">Metal-binding</keyword>
<dbReference type="InterPro" id="IPR001841">
    <property type="entry name" value="Znf_RING"/>
</dbReference>
<organism evidence="8 9">
    <name type="scientific">Mycena indigotica</name>
    <dbReference type="NCBI Taxonomy" id="2126181"/>
    <lineage>
        <taxon>Eukaryota</taxon>
        <taxon>Fungi</taxon>
        <taxon>Dikarya</taxon>
        <taxon>Basidiomycota</taxon>
        <taxon>Agaricomycotina</taxon>
        <taxon>Agaricomycetes</taxon>
        <taxon>Agaricomycetidae</taxon>
        <taxon>Agaricales</taxon>
        <taxon>Marasmiineae</taxon>
        <taxon>Mycenaceae</taxon>
        <taxon>Mycena</taxon>
    </lineage>
</organism>
<dbReference type="SUPFAM" id="SSF57850">
    <property type="entry name" value="RING/U-box"/>
    <property type="match status" value="1"/>
</dbReference>
<dbReference type="Proteomes" id="UP000636479">
    <property type="component" value="Unassembled WGS sequence"/>
</dbReference>
<keyword evidence="9" id="KW-1185">Reference proteome</keyword>
<feature type="compositionally biased region" description="Low complexity" evidence="6">
    <location>
        <begin position="102"/>
        <end position="137"/>
    </location>
</feature>
<evidence type="ECO:0000313" key="9">
    <source>
        <dbReference type="Proteomes" id="UP000636479"/>
    </source>
</evidence>
<dbReference type="Pfam" id="PF13445">
    <property type="entry name" value="zf-RING_UBOX"/>
    <property type="match status" value="1"/>
</dbReference>
<dbReference type="PROSITE" id="PS00518">
    <property type="entry name" value="ZF_RING_1"/>
    <property type="match status" value="1"/>
</dbReference>
<name>A0A8H6S6I9_9AGAR</name>
<sequence>MANCSICYERFSAPVSLPCGHIFCRDCLRTTVDAIKSPSLEHYCPACRTPYSVVTIDAALVPPYLRPHILPPIRPVFFDHVSSPKIKPVADSLPESLALPKTTTDSSPHSQPSSSGSSFLPTSPSSPSPATSPASLPHTPVIAQSLRQIPEANSSMTSLRRNAAEADALRMACQTWRHRAEVHAAANSGLLSFARAARNAAIKMRGERDDLKRRVEVLQRQLMEVMATELPGQNGCSPNLWSILRTTASRSRIQWPFRRFNNAK</sequence>
<dbReference type="InterPro" id="IPR017907">
    <property type="entry name" value="Znf_RING_CS"/>
</dbReference>
<evidence type="ECO:0000259" key="7">
    <source>
        <dbReference type="PROSITE" id="PS50089"/>
    </source>
</evidence>
<comment type="caution">
    <text evidence="8">The sequence shown here is derived from an EMBL/GenBank/DDBJ whole genome shotgun (WGS) entry which is preliminary data.</text>
</comment>
<dbReference type="GO" id="GO:0008270">
    <property type="term" value="F:zinc ion binding"/>
    <property type="evidence" value="ECO:0007669"/>
    <property type="project" value="UniProtKB-KW"/>
</dbReference>
<evidence type="ECO:0000256" key="2">
    <source>
        <dbReference type="ARBA" id="ARBA00022771"/>
    </source>
</evidence>
<evidence type="ECO:0000256" key="3">
    <source>
        <dbReference type="ARBA" id="ARBA00022833"/>
    </source>
</evidence>
<feature type="coiled-coil region" evidence="5">
    <location>
        <begin position="194"/>
        <end position="228"/>
    </location>
</feature>
<evidence type="ECO:0000256" key="5">
    <source>
        <dbReference type="SAM" id="Coils"/>
    </source>
</evidence>
<evidence type="ECO:0000313" key="8">
    <source>
        <dbReference type="EMBL" id="KAF7292722.1"/>
    </source>
</evidence>
<feature type="region of interest" description="Disordered" evidence="6">
    <location>
        <begin position="98"/>
        <end position="137"/>
    </location>
</feature>
<dbReference type="RefSeq" id="XP_037215150.1">
    <property type="nucleotide sequence ID" value="XM_037368224.1"/>
</dbReference>
<dbReference type="GeneID" id="59350740"/>
<dbReference type="PROSITE" id="PS50089">
    <property type="entry name" value="ZF_RING_2"/>
    <property type="match status" value="1"/>
</dbReference>
<gene>
    <name evidence="8" type="ORF">MIND_01170500</name>
</gene>
<accession>A0A8H6S6I9</accession>
<keyword evidence="3" id="KW-0862">Zinc</keyword>
<evidence type="ECO:0000256" key="4">
    <source>
        <dbReference type="PROSITE-ProRule" id="PRU00175"/>
    </source>
</evidence>
<evidence type="ECO:0000256" key="6">
    <source>
        <dbReference type="SAM" id="MobiDB-lite"/>
    </source>
</evidence>
<dbReference type="AlphaFoldDB" id="A0A8H6S6I9"/>
<dbReference type="OrthoDB" id="6270329at2759"/>
<feature type="domain" description="RING-type" evidence="7">
    <location>
        <begin position="4"/>
        <end position="48"/>
    </location>
</feature>
<dbReference type="EMBL" id="JACAZF010000011">
    <property type="protein sequence ID" value="KAF7292722.1"/>
    <property type="molecule type" value="Genomic_DNA"/>
</dbReference>
<dbReference type="Gene3D" id="3.30.40.10">
    <property type="entry name" value="Zinc/RING finger domain, C3HC4 (zinc finger)"/>
    <property type="match status" value="1"/>
</dbReference>
<dbReference type="InterPro" id="IPR013083">
    <property type="entry name" value="Znf_RING/FYVE/PHD"/>
</dbReference>
<protein>
    <submittedName>
        <fullName evidence="8">RING-type domain-containing protein</fullName>
    </submittedName>
</protein>
<keyword evidence="2 4" id="KW-0863">Zinc-finger</keyword>
<reference evidence="8" key="1">
    <citation type="submission" date="2020-05" db="EMBL/GenBank/DDBJ databases">
        <title>Mycena genomes resolve the evolution of fungal bioluminescence.</title>
        <authorList>
            <person name="Tsai I.J."/>
        </authorList>
    </citation>
    <scope>NUCLEOTIDE SEQUENCE</scope>
    <source>
        <strain evidence="8">171206Taipei</strain>
    </source>
</reference>